<feature type="region of interest" description="Disordered" evidence="1">
    <location>
        <begin position="37"/>
        <end position="105"/>
    </location>
</feature>
<organism evidence="2 3">
    <name type="scientific">Aspergillus cavernicola</name>
    <dbReference type="NCBI Taxonomy" id="176166"/>
    <lineage>
        <taxon>Eukaryota</taxon>
        <taxon>Fungi</taxon>
        <taxon>Dikarya</taxon>
        <taxon>Ascomycota</taxon>
        <taxon>Pezizomycotina</taxon>
        <taxon>Eurotiomycetes</taxon>
        <taxon>Eurotiomycetidae</taxon>
        <taxon>Eurotiales</taxon>
        <taxon>Aspergillaceae</taxon>
        <taxon>Aspergillus</taxon>
        <taxon>Aspergillus subgen. Nidulantes</taxon>
    </lineage>
</organism>
<gene>
    <name evidence="2" type="ORF">BDW59DRAFT_162143</name>
</gene>
<dbReference type="EMBL" id="JBFXLS010000040">
    <property type="protein sequence ID" value="KAL2824952.1"/>
    <property type="molecule type" value="Genomic_DNA"/>
</dbReference>
<sequence>MGSNQYTKAHKVPPNNSSRTRKVSFSLEDPYGVCVSWYEAPESDDKKRTRPKTSKKTDDKVAKMALSTSSSHKNPSTGESHKYNEPTSTRAAAHRTRSDDYANHPRTNGYHGFSASQIPQTETHCQQYYPTNHHGSTGYTTGGVYAGVHPGGWYTPSYNYNAYSGYTAGYSYAPYYTGSGNVCGHPQCGRAFICVADYNRNIQYRYMGYSGGR</sequence>
<accession>A0ABR4IDD9</accession>
<feature type="compositionally biased region" description="Polar residues" evidence="1">
    <location>
        <begin position="66"/>
        <end position="78"/>
    </location>
</feature>
<protein>
    <submittedName>
        <fullName evidence="2">Uncharacterized protein</fullName>
    </submittedName>
</protein>
<evidence type="ECO:0000313" key="3">
    <source>
        <dbReference type="Proteomes" id="UP001610335"/>
    </source>
</evidence>
<feature type="region of interest" description="Disordered" evidence="1">
    <location>
        <begin position="1"/>
        <end position="25"/>
    </location>
</feature>
<reference evidence="2 3" key="1">
    <citation type="submission" date="2024-07" db="EMBL/GenBank/DDBJ databases">
        <title>Section-level genome sequencing and comparative genomics of Aspergillus sections Usti and Cavernicolus.</title>
        <authorList>
            <consortium name="Lawrence Berkeley National Laboratory"/>
            <person name="Nybo J.L."/>
            <person name="Vesth T.C."/>
            <person name="Theobald S."/>
            <person name="Frisvad J.C."/>
            <person name="Larsen T.O."/>
            <person name="Kjaerboelling I."/>
            <person name="Rothschild-Mancinelli K."/>
            <person name="Lyhne E.K."/>
            <person name="Kogle M.E."/>
            <person name="Barry K."/>
            <person name="Clum A."/>
            <person name="Na H."/>
            <person name="Ledsgaard L."/>
            <person name="Lin J."/>
            <person name="Lipzen A."/>
            <person name="Kuo A."/>
            <person name="Riley R."/>
            <person name="Mondo S."/>
            <person name="LaButti K."/>
            <person name="Haridas S."/>
            <person name="Pangalinan J."/>
            <person name="Salamov A.A."/>
            <person name="Simmons B.A."/>
            <person name="Magnuson J.K."/>
            <person name="Chen J."/>
            <person name="Drula E."/>
            <person name="Henrissat B."/>
            <person name="Wiebenga A."/>
            <person name="Lubbers R.J."/>
            <person name="Gomes A.C."/>
            <person name="Makela M.R."/>
            <person name="Stajich J."/>
            <person name="Grigoriev I.V."/>
            <person name="Mortensen U.H."/>
            <person name="De vries R.P."/>
            <person name="Baker S.E."/>
            <person name="Andersen M.R."/>
        </authorList>
    </citation>
    <scope>NUCLEOTIDE SEQUENCE [LARGE SCALE GENOMIC DNA]</scope>
    <source>
        <strain evidence="2 3">CBS 600.67</strain>
    </source>
</reference>
<proteinExistence type="predicted"/>
<evidence type="ECO:0000256" key="1">
    <source>
        <dbReference type="SAM" id="MobiDB-lite"/>
    </source>
</evidence>
<comment type="caution">
    <text evidence="2">The sequence shown here is derived from an EMBL/GenBank/DDBJ whole genome shotgun (WGS) entry which is preliminary data.</text>
</comment>
<dbReference type="Proteomes" id="UP001610335">
    <property type="component" value="Unassembled WGS sequence"/>
</dbReference>
<name>A0ABR4IDD9_9EURO</name>
<evidence type="ECO:0000313" key="2">
    <source>
        <dbReference type="EMBL" id="KAL2824952.1"/>
    </source>
</evidence>
<keyword evidence="3" id="KW-1185">Reference proteome</keyword>